<dbReference type="InterPro" id="IPR051477">
    <property type="entry name" value="Expansin_CellWall"/>
</dbReference>
<dbReference type="CDD" id="cd22191">
    <property type="entry name" value="DPBB_RlpA_EXP_N-like"/>
    <property type="match status" value="1"/>
</dbReference>
<dbReference type="Proteomes" id="UP001213000">
    <property type="component" value="Unassembled WGS sequence"/>
</dbReference>
<reference evidence="4" key="1">
    <citation type="submission" date="2022-07" db="EMBL/GenBank/DDBJ databases">
        <title>Genome Sequence of Leucocoprinus birnbaumii.</title>
        <authorList>
            <person name="Buettner E."/>
        </authorList>
    </citation>
    <scope>NUCLEOTIDE SEQUENCE</scope>
    <source>
        <strain evidence="4">VT141</strain>
    </source>
</reference>
<dbReference type="AlphaFoldDB" id="A0AAD5YUY5"/>
<evidence type="ECO:0000313" key="5">
    <source>
        <dbReference type="Proteomes" id="UP001213000"/>
    </source>
</evidence>
<dbReference type="InterPro" id="IPR036908">
    <property type="entry name" value="RlpA-like_sf"/>
</dbReference>
<evidence type="ECO:0000256" key="1">
    <source>
        <dbReference type="ARBA" id="ARBA00022729"/>
    </source>
</evidence>
<dbReference type="EMBL" id="JANIEX010000496">
    <property type="protein sequence ID" value="KAJ3566324.1"/>
    <property type="molecule type" value="Genomic_DNA"/>
</dbReference>
<evidence type="ECO:0000256" key="3">
    <source>
        <dbReference type="SAM" id="SignalP"/>
    </source>
</evidence>
<feature type="signal peptide" evidence="3">
    <location>
        <begin position="1"/>
        <end position="18"/>
    </location>
</feature>
<keyword evidence="1 3" id="KW-0732">Signal</keyword>
<organism evidence="4 5">
    <name type="scientific">Leucocoprinus birnbaumii</name>
    <dbReference type="NCBI Taxonomy" id="56174"/>
    <lineage>
        <taxon>Eukaryota</taxon>
        <taxon>Fungi</taxon>
        <taxon>Dikarya</taxon>
        <taxon>Basidiomycota</taxon>
        <taxon>Agaricomycotina</taxon>
        <taxon>Agaricomycetes</taxon>
        <taxon>Agaricomycetidae</taxon>
        <taxon>Agaricales</taxon>
        <taxon>Agaricineae</taxon>
        <taxon>Agaricaceae</taxon>
        <taxon>Leucocoprinus</taxon>
    </lineage>
</organism>
<feature type="compositionally biased region" description="Low complexity" evidence="2">
    <location>
        <begin position="204"/>
        <end position="237"/>
    </location>
</feature>
<dbReference type="SUPFAM" id="SSF50685">
    <property type="entry name" value="Barwin-like endoglucanases"/>
    <property type="match status" value="1"/>
</dbReference>
<feature type="chain" id="PRO_5042269560" evidence="3">
    <location>
        <begin position="19"/>
        <end position="286"/>
    </location>
</feature>
<comment type="caution">
    <text evidence="4">The sequence shown here is derived from an EMBL/GenBank/DDBJ whole genome shotgun (WGS) entry which is preliminary data.</text>
</comment>
<dbReference type="PANTHER" id="PTHR31836:SF28">
    <property type="entry name" value="SRCR DOMAIN-CONTAINING PROTEIN-RELATED"/>
    <property type="match status" value="1"/>
</dbReference>
<protein>
    <submittedName>
        <fullName evidence="4">Uncharacterized protein</fullName>
    </submittedName>
</protein>
<name>A0AAD5YUY5_9AGAR</name>
<accession>A0AAD5YUY5</accession>
<feature type="compositionally biased region" description="Low complexity" evidence="2">
    <location>
        <begin position="183"/>
        <end position="197"/>
    </location>
</feature>
<proteinExistence type="predicted"/>
<sequence>MRLDLALFALVAPLAVLGDLRHSQRRTHSHHEVAKRAEGHVQLHKRFSNSRWTFYDVGGAPYVINYLPQLPSDAQLTLIGGAAALAVNTTQKINLSIVALNSAQYGGGYPGPNCWRKIVMQIGDKKTTATITDECPGCPYGGLDLTRGLFEFFDSLDVGVLSGNWWFADEGDDGGSPPPPPKKTTTTYKPKPTTTWKPDPPKPTTHYTPTTTHTTEQHTSTTHSSTHSSTQSSSASSSAASSHVAASFAAVPTGVASAETSNVQNILTCNKVLVNMGGLVVAGVQA</sequence>
<gene>
    <name evidence="4" type="ORF">NP233_g7077</name>
</gene>
<keyword evidence="5" id="KW-1185">Reference proteome</keyword>
<feature type="region of interest" description="Disordered" evidence="2">
    <location>
        <begin position="171"/>
        <end position="237"/>
    </location>
</feature>
<dbReference type="Gene3D" id="2.40.40.10">
    <property type="entry name" value="RlpA-like domain"/>
    <property type="match status" value="1"/>
</dbReference>
<evidence type="ECO:0000313" key="4">
    <source>
        <dbReference type="EMBL" id="KAJ3566324.1"/>
    </source>
</evidence>
<dbReference type="PANTHER" id="PTHR31836">
    <property type="match status" value="1"/>
</dbReference>
<evidence type="ECO:0000256" key="2">
    <source>
        <dbReference type="SAM" id="MobiDB-lite"/>
    </source>
</evidence>